<sequence>MPPKQTLGSKHNKAIKPSGNMCSITIQSSINDNDESSLDSHSISSTTDVVTITANDQYYVRVSKQILQNELKGSESMWSQCRSYHYWRMARSLFSPPLQQIEIVNSGLKLTLVEVNHACRFMKYAEIHIKHRDRPHNELIMTIFPEEWHCQRKLTSALINLICHQSESLRTVSLSFFTASLSRSPKQLSPAIAATGFMTQLFENLKPHEIPINGTTIDFHRHITSIVVDFSRFSALPSAIIQPFCNYLQHLIAPPDSPADYHYGFSLFSKMQLFRSHIKSYSETDTHPEIQQLIDEMKKDMIEEFSSSLDLDSTWETFSIRTNSSSTGRGEAVSFPSTSLCALFVPARLHHAATILDLFQSFKSEMNTYCVVMFVFSGWFAGFFDAVTPSKKRLSIDDGTTLRISTFHKDQLKSVYLPELFRKAGRTTEQYFHAFQSLSLHHDCFDLCPINSLLKPNPNEHQPTSDEWDHIDLETIVVAIRTINDGHLSFTDSDWPLHNLALKILPQISNCATQMDQWQLERLLTPSINVLGKINFLPDSTNPRDSRDRDEVFLKVCRLCSQRVVSLCLGRMGFFSRFVSGLVVDDTSDECERVLRVLVNHEEGWQDALEFNFVQTSDKDRLNCQFVQIRGMMHFHGANIFRKISRYDTP</sequence>
<keyword evidence="2" id="KW-1185">Reference proteome</keyword>
<comment type="caution">
    <text evidence="1">The sequence shown here is derived from an EMBL/GenBank/DDBJ whole genome shotgun (WGS) entry which is preliminary data.</text>
</comment>
<evidence type="ECO:0000313" key="2">
    <source>
        <dbReference type="Proteomes" id="UP001281761"/>
    </source>
</evidence>
<evidence type="ECO:0000313" key="1">
    <source>
        <dbReference type="EMBL" id="KAK2946638.1"/>
    </source>
</evidence>
<name>A0ABQ9X4X8_9EUKA</name>
<reference evidence="1 2" key="1">
    <citation type="journal article" date="2022" name="bioRxiv">
        <title>Genomics of Preaxostyla Flagellates Illuminates Evolutionary Transitions and the Path Towards Mitochondrial Loss.</title>
        <authorList>
            <person name="Novak L.V.F."/>
            <person name="Treitli S.C."/>
            <person name="Pyrih J."/>
            <person name="Halakuc P."/>
            <person name="Pipaliya S.V."/>
            <person name="Vacek V."/>
            <person name="Brzon O."/>
            <person name="Soukal P."/>
            <person name="Eme L."/>
            <person name="Dacks J.B."/>
            <person name="Karnkowska A."/>
            <person name="Elias M."/>
            <person name="Hampl V."/>
        </authorList>
    </citation>
    <scope>NUCLEOTIDE SEQUENCE [LARGE SCALE GENOMIC DNA]</scope>
    <source>
        <strain evidence="1">NAU3</strain>
        <tissue evidence="1">Gut</tissue>
    </source>
</reference>
<dbReference type="Proteomes" id="UP001281761">
    <property type="component" value="Unassembled WGS sequence"/>
</dbReference>
<dbReference type="EMBL" id="JARBJD010000223">
    <property type="protein sequence ID" value="KAK2946638.1"/>
    <property type="molecule type" value="Genomic_DNA"/>
</dbReference>
<proteinExistence type="predicted"/>
<gene>
    <name evidence="1" type="ORF">BLNAU_18474</name>
</gene>
<accession>A0ABQ9X4X8</accession>
<organism evidence="1 2">
    <name type="scientific">Blattamonas nauphoetae</name>
    <dbReference type="NCBI Taxonomy" id="2049346"/>
    <lineage>
        <taxon>Eukaryota</taxon>
        <taxon>Metamonada</taxon>
        <taxon>Preaxostyla</taxon>
        <taxon>Oxymonadida</taxon>
        <taxon>Blattamonas</taxon>
    </lineage>
</organism>
<protein>
    <submittedName>
        <fullName evidence="1">Uncharacterized protein</fullName>
    </submittedName>
</protein>